<proteinExistence type="predicted"/>
<dbReference type="EMBL" id="LGRX02003827">
    <property type="protein sequence ID" value="KAK3281474.1"/>
    <property type="molecule type" value="Genomic_DNA"/>
</dbReference>
<protein>
    <submittedName>
        <fullName evidence="3">Uncharacterized protein</fullName>
    </submittedName>
</protein>
<evidence type="ECO:0000256" key="1">
    <source>
        <dbReference type="SAM" id="MobiDB-lite"/>
    </source>
</evidence>
<dbReference type="Proteomes" id="UP001190700">
    <property type="component" value="Unassembled WGS sequence"/>
</dbReference>
<comment type="caution">
    <text evidence="3">The sequence shown here is derived from an EMBL/GenBank/DDBJ whole genome shotgun (WGS) entry which is preliminary data.</text>
</comment>
<feature type="compositionally biased region" description="Polar residues" evidence="1">
    <location>
        <begin position="105"/>
        <end position="114"/>
    </location>
</feature>
<reference evidence="3 4" key="1">
    <citation type="journal article" date="2015" name="Genome Biol. Evol.">
        <title>Comparative Genomics of a Bacterivorous Green Alga Reveals Evolutionary Causalities and Consequences of Phago-Mixotrophic Mode of Nutrition.</title>
        <authorList>
            <person name="Burns J.A."/>
            <person name="Paasch A."/>
            <person name="Narechania A."/>
            <person name="Kim E."/>
        </authorList>
    </citation>
    <scope>NUCLEOTIDE SEQUENCE [LARGE SCALE GENOMIC DNA]</scope>
    <source>
        <strain evidence="3 4">PLY_AMNH</strain>
    </source>
</reference>
<dbReference type="AlphaFoldDB" id="A0AAE0GNL0"/>
<feature type="compositionally biased region" description="Low complexity" evidence="1">
    <location>
        <begin position="341"/>
        <end position="350"/>
    </location>
</feature>
<evidence type="ECO:0000313" key="3">
    <source>
        <dbReference type="EMBL" id="KAK3281474.1"/>
    </source>
</evidence>
<keyword evidence="2" id="KW-0812">Transmembrane</keyword>
<gene>
    <name evidence="3" type="ORF">CYMTET_10741</name>
</gene>
<feature type="region of interest" description="Disordered" evidence="1">
    <location>
        <begin position="340"/>
        <end position="359"/>
    </location>
</feature>
<keyword evidence="2" id="KW-1133">Transmembrane helix</keyword>
<keyword evidence="2" id="KW-0472">Membrane</keyword>
<feature type="transmembrane region" description="Helical" evidence="2">
    <location>
        <begin position="793"/>
        <end position="815"/>
    </location>
</feature>
<evidence type="ECO:0000256" key="2">
    <source>
        <dbReference type="SAM" id="Phobius"/>
    </source>
</evidence>
<feature type="compositionally biased region" description="Polar residues" evidence="1">
    <location>
        <begin position="40"/>
        <end position="53"/>
    </location>
</feature>
<name>A0AAE0GNL0_9CHLO</name>
<accession>A0AAE0GNL0</accession>
<feature type="transmembrane region" description="Helical" evidence="2">
    <location>
        <begin position="835"/>
        <end position="853"/>
    </location>
</feature>
<evidence type="ECO:0000313" key="4">
    <source>
        <dbReference type="Proteomes" id="UP001190700"/>
    </source>
</evidence>
<sequence>MPRSVQHLHPLLLANIDRVKDKQAPLSLTEFEQIYCEPAETTQPQAHSTSAQPPGSYHAVAPPSTTPEAIVHFHSYNITTEDYPALEDLTNADAPDPASHPQPPTADTSSADSGQQPAQNPPAAEPRTLAPPVSLVIYDQRNTGITIARKQIAGWPTPITDSNDTLHARHNCARDGRRTMLEGTPAPDHPNRLHTLSKAIEKLGDRTDMFQDLYHKVQDHGQTLLVYVTEEPPYAMYAGVRLLPQDEPIALGDLQCPDTDICLRNIAMMSLLTPVAPWVEQVMRRLQQDLRLPFNDLHPLVPFPPGAIPAPTPPWPGYNNPGYARADYTNIEDAPTFVITSSLDSGSNNSESDEQSVHAGNDDMDLEEQAAPTAPWFVEHLPRWSPKIPTNYHEAGAFSIHTQQWTAQAGMIFTQADYDRHLQAQQHVLQVQREYEEINCLICARATCGDGAAWHGYPTTPIDAVATNDGRATTHSLSCMARTLVNHQPLPASFRRTGLTDNPINDGAAHLATRTRLPASTSKDPADPPPEHDTTQVLIDDAAWTEEALEQVGSCLSASAITSDTQHVPREEVVRLITKGAASKSKEHARFFGRTAICYTVFNNDAKKGMLFFNQRSGVFQQYHCIIVDTGSMVLVMNRRHVQALGLSVRTGTTIVDTSLGSAGTQTHHSWGSGELMIVASPGTSHEIVVLDVPGISPDADVKFDVLLSVQVLHAMSAGILPAVPGRGAALVYHTHNGSGDFTTKAYLPLRTLKPSNETDDSYFSAHTCADRGVGNINIHGVQQPRQSHTRPLYVAALLCVLLASFLTSASGALLDNQQDSKTSTHRATPMEMALMCLCSIAALCYLLAAQSWTRRISPEHADTTANSTPPKAAAAEQPINAEEDADAMRYTEDELITRQHELRMWGNPQRDTHQPRHSGASRPRSLATLSDPAV</sequence>
<keyword evidence="4" id="KW-1185">Reference proteome</keyword>
<feature type="region of interest" description="Disordered" evidence="1">
    <location>
        <begin position="861"/>
        <end position="887"/>
    </location>
</feature>
<feature type="region of interest" description="Disordered" evidence="1">
    <location>
        <begin position="88"/>
        <end position="129"/>
    </location>
</feature>
<feature type="region of interest" description="Disordered" evidence="1">
    <location>
        <begin position="903"/>
        <end position="935"/>
    </location>
</feature>
<feature type="region of interest" description="Disordered" evidence="1">
    <location>
        <begin position="40"/>
        <end position="64"/>
    </location>
</feature>
<organism evidence="3 4">
    <name type="scientific">Cymbomonas tetramitiformis</name>
    <dbReference type="NCBI Taxonomy" id="36881"/>
    <lineage>
        <taxon>Eukaryota</taxon>
        <taxon>Viridiplantae</taxon>
        <taxon>Chlorophyta</taxon>
        <taxon>Pyramimonadophyceae</taxon>
        <taxon>Pyramimonadales</taxon>
        <taxon>Pyramimonadaceae</taxon>
        <taxon>Cymbomonas</taxon>
    </lineage>
</organism>